<dbReference type="SMART" id="SM00342">
    <property type="entry name" value="HTH_ARAC"/>
    <property type="match status" value="1"/>
</dbReference>
<organism evidence="6 7">
    <name type="scientific">Marinimicrobium koreense</name>
    <dbReference type="NCBI Taxonomy" id="306545"/>
    <lineage>
        <taxon>Bacteria</taxon>
        <taxon>Pseudomonadati</taxon>
        <taxon>Pseudomonadota</taxon>
        <taxon>Gammaproteobacteria</taxon>
        <taxon>Cellvibrionales</taxon>
        <taxon>Cellvibrionaceae</taxon>
        <taxon>Marinimicrobium</taxon>
    </lineage>
</organism>
<proteinExistence type="predicted"/>
<feature type="transmembrane region" description="Helical" evidence="4">
    <location>
        <begin position="69"/>
        <end position="89"/>
    </location>
</feature>
<dbReference type="Proteomes" id="UP000273643">
    <property type="component" value="Unassembled WGS sequence"/>
</dbReference>
<dbReference type="PRINTS" id="PR00032">
    <property type="entry name" value="HTHARAC"/>
</dbReference>
<evidence type="ECO:0000313" key="6">
    <source>
        <dbReference type="EMBL" id="ROQ21306.1"/>
    </source>
</evidence>
<dbReference type="InterPro" id="IPR018060">
    <property type="entry name" value="HTH_AraC"/>
</dbReference>
<keyword evidence="1" id="KW-0805">Transcription regulation</keyword>
<feature type="transmembrane region" description="Helical" evidence="4">
    <location>
        <begin position="101"/>
        <end position="119"/>
    </location>
</feature>
<keyword evidence="4" id="KW-1133">Transmembrane helix</keyword>
<accession>A0A3N1P9B0</accession>
<feature type="transmembrane region" description="Helical" evidence="4">
    <location>
        <begin position="39"/>
        <end position="57"/>
    </location>
</feature>
<feature type="domain" description="HTH araC/xylS-type" evidence="5">
    <location>
        <begin position="243"/>
        <end position="347"/>
    </location>
</feature>
<keyword evidence="3" id="KW-0804">Transcription</keyword>
<dbReference type="OrthoDB" id="345413at2"/>
<dbReference type="EMBL" id="RJUK01000001">
    <property type="protein sequence ID" value="ROQ21306.1"/>
    <property type="molecule type" value="Genomic_DNA"/>
</dbReference>
<feature type="transmembrane region" description="Helical" evidence="4">
    <location>
        <begin position="131"/>
        <end position="150"/>
    </location>
</feature>
<dbReference type="InterPro" id="IPR018062">
    <property type="entry name" value="HTH_AraC-typ_CS"/>
</dbReference>
<evidence type="ECO:0000256" key="4">
    <source>
        <dbReference type="SAM" id="Phobius"/>
    </source>
</evidence>
<reference evidence="6 7" key="1">
    <citation type="submission" date="2018-11" db="EMBL/GenBank/DDBJ databases">
        <title>Genomic Encyclopedia of Type Strains, Phase IV (KMG-IV): sequencing the most valuable type-strain genomes for metagenomic binning, comparative biology and taxonomic classification.</title>
        <authorList>
            <person name="Goeker M."/>
        </authorList>
    </citation>
    <scope>NUCLEOTIDE SEQUENCE [LARGE SCALE GENOMIC DNA]</scope>
    <source>
        <strain evidence="6 7">DSM 16974</strain>
    </source>
</reference>
<name>A0A3N1P9B0_9GAMM</name>
<evidence type="ECO:0000256" key="3">
    <source>
        <dbReference type="ARBA" id="ARBA00023163"/>
    </source>
</evidence>
<dbReference type="PANTHER" id="PTHR43280:SF29">
    <property type="entry name" value="ARAC-FAMILY TRANSCRIPTIONAL REGULATOR"/>
    <property type="match status" value="1"/>
</dbReference>
<dbReference type="Gene3D" id="1.10.10.60">
    <property type="entry name" value="Homeodomain-like"/>
    <property type="match status" value="1"/>
</dbReference>
<gene>
    <name evidence="6" type="ORF">EDC38_1929</name>
</gene>
<evidence type="ECO:0000256" key="2">
    <source>
        <dbReference type="ARBA" id="ARBA00023125"/>
    </source>
</evidence>
<evidence type="ECO:0000256" key="1">
    <source>
        <dbReference type="ARBA" id="ARBA00023015"/>
    </source>
</evidence>
<keyword evidence="4" id="KW-0472">Membrane</keyword>
<dbReference type="GO" id="GO:0043565">
    <property type="term" value="F:sequence-specific DNA binding"/>
    <property type="evidence" value="ECO:0007669"/>
    <property type="project" value="InterPro"/>
</dbReference>
<dbReference type="Pfam" id="PF12833">
    <property type="entry name" value="HTH_18"/>
    <property type="match status" value="1"/>
</dbReference>
<dbReference type="RefSeq" id="WP_123638321.1">
    <property type="nucleotide sequence ID" value="NZ_RJUK01000001.1"/>
</dbReference>
<dbReference type="InterPro" id="IPR009057">
    <property type="entry name" value="Homeodomain-like_sf"/>
</dbReference>
<dbReference type="AlphaFoldDB" id="A0A3N1P9B0"/>
<keyword evidence="2" id="KW-0238">DNA-binding</keyword>
<sequence length="352" mass="39454">MLLTTLALLDVALRAATIGQLVLLVGVGLNRKPIREGTLLLLAAIACGIAYLLLTAPVPDAAYGMIRNILLLLTDAWAYALWLAAMYFFQEGFSVRHTPIWVRPFVIVWIAWHLYFFGFRGGDGIYHQINHGLSILILAHIIYTALTGLSDDLVDKRRRLRLMLSGALAAYGVMLAIDQLWLGRQLQSATLSLANATLVFASVTWFSVYLLRTNKGSVIPEPDSGFDTRSQTALPHEYVNLKRALDDFIERGDYMQPELDIASMASQLGDKEHRLRRLINRQLGFQNFSGFLNQLRIQKARQWLASPQHASTPIMNIALDLGYGSIGPFNRAFKRSTGLTPTQYRAQFHNQP</sequence>
<keyword evidence="7" id="KW-1185">Reference proteome</keyword>
<feature type="transmembrane region" description="Helical" evidence="4">
    <location>
        <begin position="6"/>
        <end position="27"/>
    </location>
</feature>
<dbReference type="PROSITE" id="PS01124">
    <property type="entry name" value="HTH_ARAC_FAMILY_2"/>
    <property type="match status" value="1"/>
</dbReference>
<comment type="caution">
    <text evidence="6">The sequence shown here is derived from an EMBL/GenBank/DDBJ whole genome shotgun (WGS) entry which is preliminary data.</text>
</comment>
<feature type="transmembrane region" description="Helical" evidence="4">
    <location>
        <begin position="162"/>
        <end position="182"/>
    </location>
</feature>
<evidence type="ECO:0000313" key="7">
    <source>
        <dbReference type="Proteomes" id="UP000273643"/>
    </source>
</evidence>
<feature type="transmembrane region" description="Helical" evidence="4">
    <location>
        <begin position="188"/>
        <end position="211"/>
    </location>
</feature>
<evidence type="ECO:0000259" key="5">
    <source>
        <dbReference type="PROSITE" id="PS01124"/>
    </source>
</evidence>
<dbReference type="GO" id="GO:0003700">
    <property type="term" value="F:DNA-binding transcription factor activity"/>
    <property type="evidence" value="ECO:0007669"/>
    <property type="project" value="InterPro"/>
</dbReference>
<dbReference type="PANTHER" id="PTHR43280">
    <property type="entry name" value="ARAC-FAMILY TRANSCRIPTIONAL REGULATOR"/>
    <property type="match status" value="1"/>
</dbReference>
<protein>
    <submittedName>
        <fullName evidence="6">AraC family transcriptional regulator</fullName>
    </submittedName>
</protein>
<dbReference type="SUPFAM" id="SSF46689">
    <property type="entry name" value="Homeodomain-like"/>
    <property type="match status" value="1"/>
</dbReference>
<keyword evidence="4" id="KW-0812">Transmembrane</keyword>
<dbReference type="InterPro" id="IPR020449">
    <property type="entry name" value="Tscrpt_reg_AraC-type_HTH"/>
</dbReference>
<dbReference type="PROSITE" id="PS00041">
    <property type="entry name" value="HTH_ARAC_FAMILY_1"/>
    <property type="match status" value="1"/>
</dbReference>